<proteinExistence type="predicted"/>
<dbReference type="InParanoid" id="A0A2K1ZUW0"/>
<dbReference type="EMBL" id="CM009295">
    <property type="protein sequence ID" value="PNT29066.2"/>
    <property type="molecule type" value="Genomic_DNA"/>
</dbReference>
<accession>A0A2K1ZUW0</accession>
<dbReference type="Gene3D" id="3.40.50.2000">
    <property type="entry name" value="Glycogen Phosphorylase B"/>
    <property type="match status" value="1"/>
</dbReference>
<reference evidence="1 2" key="1">
    <citation type="journal article" date="2006" name="Science">
        <title>The genome of black cottonwood, Populus trichocarpa (Torr. &amp; Gray).</title>
        <authorList>
            <person name="Tuskan G.A."/>
            <person name="Difazio S."/>
            <person name="Jansson S."/>
            <person name="Bohlmann J."/>
            <person name="Grigoriev I."/>
            <person name="Hellsten U."/>
            <person name="Putnam N."/>
            <person name="Ralph S."/>
            <person name="Rombauts S."/>
            <person name="Salamov A."/>
            <person name="Schein J."/>
            <person name="Sterck L."/>
            <person name="Aerts A."/>
            <person name="Bhalerao R.R."/>
            <person name="Bhalerao R.P."/>
            <person name="Blaudez D."/>
            <person name="Boerjan W."/>
            <person name="Brun A."/>
            <person name="Brunner A."/>
            <person name="Busov V."/>
            <person name="Campbell M."/>
            <person name="Carlson J."/>
            <person name="Chalot M."/>
            <person name="Chapman J."/>
            <person name="Chen G.L."/>
            <person name="Cooper D."/>
            <person name="Coutinho P.M."/>
            <person name="Couturier J."/>
            <person name="Covert S."/>
            <person name="Cronk Q."/>
            <person name="Cunningham R."/>
            <person name="Davis J."/>
            <person name="Degroeve S."/>
            <person name="Dejardin A."/>
            <person name="Depamphilis C."/>
            <person name="Detter J."/>
            <person name="Dirks B."/>
            <person name="Dubchak I."/>
            <person name="Duplessis S."/>
            <person name="Ehlting J."/>
            <person name="Ellis B."/>
            <person name="Gendler K."/>
            <person name="Goodstein D."/>
            <person name="Gribskov M."/>
            <person name="Grimwood J."/>
            <person name="Groover A."/>
            <person name="Gunter L."/>
            <person name="Hamberger B."/>
            <person name="Heinze B."/>
            <person name="Helariutta Y."/>
            <person name="Henrissat B."/>
            <person name="Holligan D."/>
            <person name="Holt R."/>
            <person name="Huang W."/>
            <person name="Islam-Faridi N."/>
            <person name="Jones S."/>
            <person name="Jones-Rhoades M."/>
            <person name="Jorgensen R."/>
            <person name="Joshi C."/>
            <person name="Kangasjarvi J."/>
            <person name="Karlsson J."/>
            <person name="Kelleher C."/>
            <person name="Kirkpatrick R."/>
            <person name="Kirst M."/>
            <person name="Kohler A."/>
            <person name="Kalluri U."/>
            <person name="Larimer F."/>
            <person name="Leebens-Mack J."/>
            <person name="Leple J.C."/>
            <person name="Locascio P."/>
            <person name="Lou Y."/>
            <person name="Lucas S."/>
            <person name="Martin F."/>
            <person name="Montanini B."/>
            <person name="Napoli C."/>
            <person name="Nelson D.R."/>
            <person name="Nelson C."/>
            <person name="Nieminen K."/>
            <person name="Nilsson O."/>
            <person name="Pereda V."/>
            <person name="Peter G."/>
            <person name="Philippe R."/>
            <person name="Pilate G."/>
            <person name="Poliakov A."/>
            <person name="Razumovskaya J."/>
            <person name="Richardson P."/>
            <person name="Rinaldi C."/>
            <person name="Ritland K."/>
            <person name="Rouze P."/>
            <person name="Ryaboy D."/>
            <person name="Schmutz J."/>
            <person name="Schrader J."/>
            <person name="Segerman B."/>
            <person name="Shin H."/>
            <person name="Siddiqui A."/>
            <person name="Sterky F."/>
            <person name="Terry A."/>
            <person name="Tsai C.J."/>
            <person name="Uberbacher E."/>
            <person name="Unneberg P."/>
            <person name="Vahala J."/>
            <person name="Wall K."/>
            <person name="Wessler S."/>
            <person name="Yang G."/>
            <person name="Yin T."/>
            <person name="Douglas C."/>
            <person name="Marra M."/>
            <person name="Sandberg G."/>
            <person name="Van de Peer Y."/>
            <person name="Rokhsar D."/>
        </authorList>
    </citation>
    <scope>NUCLEOTIDE SEQUENCE [LARGE SCALE GENOMIC DNA]</scope>
    <source>
        <strain evidence="2">cv. Nisqually</strain>
    </source>
</reference>
<dbReference type="Proteomes" id="UP000006729">
    <property type="component" value="Chromosome 6"/>
</dbReference>
<evidence type="ECO:0000313" key="2">
    <source>
        <dbReference type="Proteomes" id="UP000006729"/>
    </source>
</evidence>
<organism evidence="1 2">
    <name type="scientific">Populus trichocarpa</name>
    <name type="common">Western balsam poplar</name>
    <name type="synonym">Populus balsamifera subsp. trichocarpa</name>
    <dbReference type="NCBI Taxonomy" id="3694"/>
    <lineage>
        <taxon>Eukaryota</taxon>
        <taxon>Viridiplantae</taxon>
        <taxon>Streptophyta</taxon>
        <taxon>Embryophyta</taxon>
        <taxon>Tracheophyta</taxon>
        <taxon>Spermatophyta</taxon>
        <taxon>Magnoliopsida</taxon>
        <taxon>eudicotyledons</taxon>
        <taxon>Gunneridae</taxon>
        <taxon>Pentapetalae</taxon>
        <taxon>rosids</taxon>
        <taxon>fabids</taxon>
        <taxon>Malpighiales</taxon>
        <taxon>Salicaceae</taxon>
        <taxon>Saliceae</taxon>
        <taxon>Populus</taxon>
    </lineage>
</organism>
<evidence type="ECO:0000313" key="1">
    <source>
        <dbReference type="EMBL" id="PNT29066.2"/>
    </source>
</evidence>
<name>A0A2K1ZUW0_POPTR</name>
<protein>
    <submittedName>
        <fullName evidence="1">Uncharacterized protein</fullName>
    </submittedName>
</protein>
<sequence length="82" mass="8851">MKCPPLDSKTKEYIESVSASVSAHIQFVDLPTCQSEPSSESPQLAGFVVGMFYTTMIDMANEFGVPSYVFEASSAAAFSLML</sequence>
<gene>
    <name evidence="1" type="ORF">POPTR_006G007700</name>
</gene>
<dbReference type="AlphaFoldDB" id="A0A2K1ZUW0"/>
<keyword evidence="2" id="KW-1185">Reference proteome</keyword>